<dbReference type="AlphaFoldDB" id="A0A852X2Z5"/>
<evidence type="ECO:0000313" key="2">
    <source>
        <dbReference type="Proteomes" id="UP000549066"/>
    </source>
</evidence>
<evidence type="ECO:0000313" key="1">
    <source>
        <dbReference type="EMBL" id="NYG22513.1"/>
    </source>
</evidence>
<gene>
    <name evidence="1" type="ORF">BJY17_003260</name>
</gene>
<protein>
    <submittedName>
        <fullName evidence="1">Uncharacterized protein</fullName>
    </submittedName>
</protein>
<organism evidence="1 2">
    <name type="scientific">Agromyces hippuratus</name>
    <dbReference type="NCBI Taxonomy" id="286438"/>
    <lineage>
        <taxon>Bacteria</taxon>
        <taxon>Bacillati</taxon>
        <taxon>Actinomycetota</taxon>
        <taxon>Actinomycetes</taxon>
        <taxon>Micrococcales</taxon>
        <taxon>Microbacteriaceae</taxon>
        <taxon>Agromyces</taxon>
    </lineage>
</organism>
<keyword evidence="2" id="KW-1185">Reference proteome</keyword>
<sequence length="320" mass="34847">MTAFDELSIKGVVGAECVAMLTNICAQVARTHSFPPPEGHRRWSDQAVLDYVGIVFARKGGPGFLIECFLKADDQQSFERLLYTAIRRDLIDEAKARPVGKLRRRLHTLLSKDPRFVFVPELFAGEHAWSLPALGEARFDGGPDDLREATAAVIVAPIERLPPAGPTPRAARESLLTLCLAAIEIVAGAIRAQILARFLARRFGIDIVPAWSLKDIDGATEASVELLDNEAIALGDAIYAEMSLLERMLVAYLDDPEAVRARWGEPGISALDDLTFRLRAVAAGSEIGVEALRQVIRRCMEDTSSVSGVSESEEGAVVNE</sequence>
<comment type="caution">
    <text evidence="1">The sequence shown here is derived from an EMBL/GenBank/DDBJ whole genome shotgun (WGS) entry which is preliminary data.</text>
</comment>
<reference evidence="1 2" key="1">
    <citation type="submission" date="2020-07" db="EMBL/GenBank/DDBJ databases">
        <title>Sequencing the genomes of 1000 actinobacteria strains.</title>
        <authorList>
            <person name="Klenk H.-P."/>
        </authorList>
    </citation>
    <scope>NUCLEOTIDE SEQUENCE [LARGE SCALE GENOMIC DNA]</scope>
    <source>
        <strain evidence="1 2">DSM 8598</strain>
    </source>
</reference>
<accession>A0A852X2Z5</accession>
<name>A0A852X2Z5_9MICO</name>
<dbReference type="Proteomes" id="UP000549066">
    <property type="component" value="Unassembled WGS sequence"/>
</dbReference>
<proteinExistence type="predicted"/>
<dbReference type="EMBL" id="JACCFI010000001">
    <property type="protein sequence ID" value="NYG22513.1"/>
    <property type="molecule type" value="Genomic_DNA"/>
</dbReference>